<proteinExistence type="inferred from homology"/>
<evidence type="ECO:0000256" key="4">
    <source>
        <dbReference type="SAM" id="MobiDB-lite"/>
    </source>
</evidence>
<dbReference type="InterPro" id="IPR003118">
    <property type="entry name" value="Pointed_dom"/>
</dbReference>
<organism evidence="7 8">
    <name type="scientific">Ancylostoma ceylanicum</name>
    <dbReference type="NCBI Taxonomy" id="53326"/>
    <lineage>
        <taxon>Eukaryota</taxon>
        <taxon>Metazoa</taxon>
        <taxon>Ecdysozoa</taxon>
        <taxon>Nematoda</taxon>
        <taxon>Chromadorea</taxon>
        <taxon>Rhabditida</taxon>
        <taxon>Rhabditina</taxon>
        <taxon>Rhabditomorpha</taxon>
        <taxon>Strongyloidea</taxon>
        <taxon>Ancylostomatidae</taxon>
        <taxon>Ancylostomatinae</taxon>
        <taxon>Ancylostoma</taxon>
    </lineage>
</organism>
<dbReference type="PANTHER" id="PTHR11849">
    <property type="entry name" value="ETS"/>
    <property type="match status" value="1"/>
</dbReference>
<evidence type="ECO:0008006" key="9">
    <source>
        <dbReference type="Google" id="ProtNLM"/>
    </source>
</evidence>
<dbReference type="InterPro" id="IPR000418">
    <property type="entry name" value="Ets_dom"/>
</dbReference>
<dbReference type="GO" id="GO:0043565">
    <property type="term" value="F:sequence-specific DNA binding"/>
    <property type="evidence" value="ECO:0007669"/>
    <property type="project" value="InterPro"/>
</dbReference>
<dbReference type="OrthoDB" id="5961210at2759"/>
<keyword evidence="3" id="KW-0539">Nucleus</keyword>
<dbReference type="InterPro" id="IPR036390">
    <property type="entry name" value="WH_DNA-bd_sf"/>
</dbReference>
<sequence length="565" mass="63590">MVSTTVSYGILQYQDILHISLSSCLEFFEIAWICHVSCEETLHLTYDKYKMNDIGACDKTAYGWHSLSPGGASDDTTFPNVKTEFPLDDDMFEIDKQPQQQQQQQQPAASRPSDDVMFAKPKSVPTATSDAAAASLQTAFCKKPPPPKVGIYRRMHASPQMPYLLDDLSDMNQENINFNPVMNDTVKTEASEEIYGGFGSSPFGNSNTTCVPQENVQVTCQNGNACVDAQQMDIYRELILRHLIQDISTTCAKLGLPTDAQNWTQEHGSRWISEMCQQFSLTPPRHTYLSGRALLSMSQKDFVALAPEGGDTLYAQLQLWKTAFESYHQQQSGQSSGGMTAADNSMPKNNWMPAGQTMVGGDPVKNTTVFAQQYQTTELHQQHYFNNGGIGGAIQDGHAFFANGVLPSPSDSDRSSSASMHDLGDDECIDLQSMLQMQQEGMRFCGQMNGMNMTSTQTPPTEEPRPSPFPRHSGTVHLWHFIRELLDHPNKQYGSCVRWVDRDEGTFKIESSHHLARFWGQRKNRAQMNYDKLSRSLRQYYKKGIIQKPEKKQRLVYKFLPPYNL</sequence>
<dbReference type="FunFam" id="1.10.10.10:FF:000996">
    <property type="entry name" value="Predicted protein"/>
    <property type="match status" value="1"/>
</dbReference>
<dbReference type="Pfam" id="PF02198">
    <property type="entry name" value="SAM_PNT"/>
    <property type="match status" value="1"/>
</dbReference>
<gene>
    <name evidence="7" type="primary">Acey_s0017.g3463</name>
    <name evidence="7" type="synonym">Acey-ets-4</name>
    <name evidence="7" type="ORF">Y032_0017g3463</name>
</gene>
<dbReference type="PRINTS" id="PR00454">
    <property type="entry name" value="ETSDOMAIN"/>
</dbReference>
<dbReference type="SMART" id="SM00413">
    <property type="entry name" value="ETS"/>
    <property type="match status" value="1"/>
</dbReference>
<keyword evidence="8" id="KW-1185">Reference proteome</keyword>
<accession>A0A016V4P8</accession>
<dbReference type="AlphaFoldDB" id="A0A016V4P8"/>
<evidence type="ECO:0000256" key="1">
    <source>
        <dbReference type="ARBA" id="ARBA00005562"/>
    </source>
</evidence>
<dbReference type="Gene3D" id="1.10.10.10">
    <property type="entry name" value="Winged helix-like DNA-binding domain superfamily/Winged helix DNA-binding domain"/>
    <property type="match status" value="1"/>
</dbReference>
<comment type="caution">
    <text evidence="7">The sequence shown here is derived from an EMBL/GenBank/DDBJ whole genome shotgun (WGS) entry which is preliminary data.</text>
</comment>
<dbReference type="PROSITE" id="PS51433">
    <property type="entry name" value="PNT"/>
    <property type="match status" value="1"/>
</dbReference>
<dbReference type="EMBL" id="JARK01001353">
    <property type="protein sequence ID" value="EYC22629.1"/>
    <property type="molecule type" value="Genomic_DNA"/>
</dbReference>
<keyword evidence="2 3" id="KW-0238">DNA-binding</keyword>
<dbReference type="SMART" id="SM00251">
    <property type="entry name" value="SAM_PNT"/>
    <property type="match status" value="1"/>
</dbReference>
<dbReference type="InterPro" id="IPR013761">
    <property type="entry name" value="SAM/pointed_sf"/>
</dbReference>
<feature type="domain" description="PNT" evidence="6">
    <location>
        <begin position="242"/>
        <end position="324"/>
    </location>
</feature>
<name>A0A016V4P8_9BILA</name>
<dbReference type="InterPro" id="IPR046328">
    <property type="entry name" value="ETS_fam"/>
</dbReference>
<evidence type="ECO:0000256" key="2">
    <source>
        <dbReference type="ARBA" id="ARBA00023125"/>
    </source>
</evidence>
<dbReference type="Proteomes" id="UP000024635">
    <property type="component" value="Unassembled WGS sequence"/>
</dbReference>
<dbReference type="GO" id="GO:0000981">
    <property type="term" value="F:DNA-binding transcription factor activity, RNA polymerase II-specific"/>
    <property type="evidence" value="ECO:0007669"/>
    <property type="project" value="TreeGrafter"/>
</dbReference>
<evidence type="ECO:0000313" key="7">
    <source>
        <dbReference type="EMBL" id="EYC22629.1"/>
    </source>
</evidence>
<dbReference type="Gene3D" id="1.10.150.50">
    <property type="entry name" value="Transcription Factor, Ets-1"/>
    <property type="match status" value="1"/>
</dbReference>
<dbReference type="Pfam" id="PF00178">
    <property type="entry name" value="Ets"/>
    <property type="match status" value="1"/>
</dbReference>
<dbReference type="SUPFAM" id="SSF47769">
    <property type="entry name" value="SAM/Pointed domain"/>
    <property type="match status" value="1"/>
</dbReference>
<protein>
    <recommendedName>
        <fullName evidence="9">ETS domain-containing protein</fullName>
    </recommendedName>
</protein>
<feature type="compositionally biased region" description="Low complexity" evidence="4">
    <location>
        <begin position="97"/>
        <end position="107"/>
    </location>
</feature>
<evidence type="ECO:0000259" key="6">
    <source>
        <dbReference type="PROSITE" id="PS51433"/>
    </source>
</evidence>
<reference evidence="8" key="1">
    <citation type="journal article" date="2015" name="Nat. Genet.">
        <title>The genome and transcriptome of the zoonotic hookworm Ancylostoma ceylanicum identify infection-specific gene families.</title>
        <authorList>
            <person name="Schwarz E.M."/>
            <person name="Hu Y."/>
            <person name="Antoshechkin I."/>
            <person name="Miller M.M."/>
            <person name="Sternberg P.W."/>
            <person name="Aroian R.V."/>
        </authorList>
    </citation>
    <scope>NUCLEOTIDE SEQUENCE</scope>
    <source>
        <strain evidence="8">HY135</strain>
    </source>
</reference>
<dbReference type="STRING" id="53326.A0A016V4P8"/>
<comment type="subcellular location">
    <subcellularLocation>
        <location evidence="3">Nucleus</location>
    </subcellularLocation>
</comment>
<dbReference type="PANTHER" id="PTHR11849:SF182">
    <property type="entry name" value="SAM POINTED DOMAIN-CONTAINING ETS TRANSCRIPTION FACTOR"/>
    <property type="match status" value="1"/>
</dbReference>
<evidence type="ECO:0000313" key="8">
    <source>
        <dbReference type="Proteomes" id="UP000024635"/>
    </source>
</evidence>
<feature type="region of interest" description="Disordered" evidence="4">
    <location>
        <begin position="96"/>
        <end position="118"/>
    </location>
</feature>
<feature type="domain" description="ETS" evidence="5">
    <location>
        <begin position="476"/>
        <end position="560"/>
    </location>
</feature>
<dbReference type="PROSITE" id="PS50061">
    <property type="entry name" value="ETS_DOMAIN_3"/>
    <property type="match status" value="1"/>
</dbReference>
<dbReference type="GO" id="GO:0030154">
    <property type="term" value="P:cell differentiation"/>
    <property type="evidence" value="ECO:0007669"/>
    <property type="project" value="TreeGrafter"/>
</dbReference>
<evidence type="ECO:0000256" key="3">
    <source>
        <dbReference type="RuleBase" id="RU004019"/>
    </source>
</evidence>
<dbReference type="InterPro" id="IPR036388">
    <property type="entry name" value="WH-like_DNA-bd_sf"/>
</dbReference>
<dbReference type="GO" id="GO:0005634">
    <property type="term" value="C:nucleus"/>
    <property type="evidence" value="ECO:0007669"/>
    <property type="project" value="UniProtKB-SubCell"/>
</dbReference>
<evidence type="ECO:0000259" key="5">
    <source>
        <dbReference type="PROSITE" id="PS50061"/>
    </source>
</evidence>
<comment type="similarity">
    <text evidence="1 3">Belongs to the ETS family.</text>
</comment>
<dbReference type="PROSITE" id="PS00346">
    <property type="entry name" value="ETS_DOMAIN_2"/>
    <property type="match status" value="1"/>
</dbReference>
<dbReference type="SUPFAM" id="SSF46785">
    <property type="entry name" value="Winged helix' DNA-binding domain"/>
    <property type="match status" value="1"/>
</dbReference>